<dbReference type="InterPro" id="IPR043128">
    <property type="entry name" value="Rev_trsase/Diguanyl_cyclase"/>
</dbReference>
<feature type="region of interest" description="Disordered" evidence="3">
    <location>
        <begin position="339"/>
        <end position="358"/>
    </location>
</feature>
<sequence length="358" mass="38742">MLPWSLHLQGIRILNYIDDWLILAESESLVAQHRDVVLAHMKALGLRLNAKKSVLSPLQRTIYLGVVWDSTTMQACLSPAQIESILAAVTRVKEGRSFTVKQFQQLLRLMAAASNVIPFGLLYMRPLQWWLKTKEFSPRGNPLRMIKVTWRCLHALDVEETLVSKSGPGAGSSLSPRHASDRRVPHWLGGGHEWSSRPRSVEWSPSQLAHQLSRDAGRISSSEVLPPRSERSPCVGAHQQHSGGLLHQPPWRSAFAPLIQAGAPDPCVVPGQTPLSVSSSRSWASECGSRRPVEAGAEARGMNASPRGGEADLESVRSSSSGSFCLEGECSMSPLVLTSSSSSPGAGCHGADVAEATS</sequence>
<comment type="similarity">
    <text evidence="1">Belongs to the beta type-B retroviral polymerase family. HERV class-II K(HML-2) pol subfamily.</text>
</comment>
<protein>
    <recommendedName>
        <fullName evidence="2">ribonuclease H</fullName>
        <ecNumber evidence="2">3.1.26.4</ecNumber>
    </recommendedName>
</protein>
<keyword evidence="6" id="KW-1185">Reference proteome</keyword>
<dbReference type="Gene3D" id="3.30.70.270">
    <property type="match status" value="1"/>
</dbReference>
<dbReference type="PROSITE" id="PS50878">
    <property type="entry name" value="RT_POL"/>
    <property type="match status" value="1"/>
</dbReference>
<dbReference type="InterPro" id="IPR043502">
    <property type="entry name" value="DNA/RNA_pol_sf"/>
</dbReference>
<reference evidence="5 6" key="1">
    <citation type="submission" date="2024-05" db="EMBL/GenBank/DDBJ databases">
        <title>Genome sequencing and assembly of Indian major carp, Cirrhinus mrigala (Hamilton, 1822).</title>
        <authorList>
            <person name="Mohindra V."/>
            <person name="Chowdhury L.M."/>
            <person name="Lal K."/>
            <person name="Jena J.K."/>
        </authorList>
    </citation>
    <scope>NUCLEOTIDE SEQUENCE [LARGE SCALE GENOMIC DNA]</scope>
    <source>
        <strain evidence="5">CM1030</strain>
        <tissue evidence="5">Blood</tissue>
    </source>
</reference>
<dbReference type="EMBL" id="JAMKFB020000013">
    <property type="protein sequence ID" value="KAL0177144.1"/>
    <property type="molecule type" value="Genomic_DNA"/>
</dbReference>
<comment type="caution">
    <text evidence="5">The sequence shown here is derived from an EMBL/GenBank/DDBJ whole genome shotgun (WGS) entry which is preliminary data.</text>
</comment>
<name>A0ABD0PTC2_CIRMR</name>
<dbReference type="InterPro" id="IPR052055">
    <property type="entry name" value="Hepadnavirus_pol/RT"/>
</dbReference>
<feature type="compositionally biased region" description="Polar residues" evidence="3">
    <location>
        <begin position="273"/>
        <end position="283"/>
    </location>
</feature>
<evidence type="ECO:0000256" key="1">
    <source>
        <dbReference type="ARBA" id="ARBA00010879"/>
    </source>
</evidence>
<dbReference type="AlphaFoldDB" id="A0ABD0PTC2"/>
<accession>A0ABD0PTC2</accession>
<dbReference type="SUPFAM" id="SSF56672">
    <property type="entry name" value="DNA/RNA polymerases"/>
    <property type="match status" value="1"/>
</dbReference>
<feature type="region of interest" description="Disordered" evidence="3">
    <location>
        <begin position="273"/>
        <end position="322"/>
    </location>
</feature>
<feature type="domain" description="Reverse transcriptase" evidence="4">
    <location>
        <begin position="1"/>
        <end position="68"/>
    </location>
</feature>
<evidence type="ECO:0000313" key="6">
    <source>
        <dbReference type="Proteomes" id="UP001529510"/>
    </source>
</evidence>
<dbReference type="PANTHER" id="PTHR33050:SF7">
    <property type="entry name" value="RIBONUCLEASE H"/>
    <property type="match status" value="1"/>
</dbReference>
<dbReference type="GO" id="GO:0004523">
    <property type="term" value="F:RNA-DNA hybrid ribonuclease activity"/>
    <property type="evidence" value="ECO:0007669"/>
    <property type="project" value="UniProtKB-EC"/>
</dbReference>
<evidence type="ECO:0000256" key="3">
    <source>
        <dbReference type="SAM" id="MobiDB-lite"/>
    </source>
</evidence>
<gene>
    <name evidence="5" type="ORF">M9458_026038</name>
</gene>
<evidence type="ECO:0000259" key="4">
    <source>
        <dbReference type="PROSITE" id="PS50878"/>
    </source>
</evidence>
<dbReference type="PANTHER" id="PTHR33050">
    <property type="entry name" value="REVERSE TRANSCRIPTASE DOMAIN-CONTAINING PROTEIN"/>
    <property type="match status" value="1"/>
</dbReference>
<feature type="non-terminal residue" evidence="5">
    <location>
        <position position="358"/>
    </location>
</feature>
<evidence type="ECO:0000256" key="2">
    <source>
        <dbReference type="ARBA" id="ARBA00012180"/>
    </source>
</evidence>
<feature type="region of interest" description="Disordered" evidence="3">
    <location>
        <begin position="212"/>
        <end position="248"/>
    </location>
</feature>
<dbReference type="InterPro" id="IPR000477">
    <property type="entry name" value="RT_dom"/>
</dbReference>
<evidence type="ECO:0000313" key="5">
    <source>
        <dbReference type="EMBL" id="KAL0177144.1"/>
    </source>
</evidence>
<dbReference type="EC" id="3.1.26.4" evidence="2"/>
<proteinExistence type="inferred from homology"/>
<organism evidence="5 6">
    <name type="scientific">Cirrhinus mrigala</name>
    <name type="common">Mrigala</name>
    <dbReference type="NCBI Taxonomy" id="683832"/>
    <lineage>
        <taxon>Eukaryota</taxon>
        <taxon>Metazoa</taxon>
        <taxon>Chordata</taxon>
        <taxon>Craniata</taxon>
        <taxon>Vertebrata</taxon>
        <taxon>Euteleostomi</taxon>
        <taxon>Actinopterygii</taxon>
        <taxon>Neopterygii</taxon>
        <taxon>Teleostei</taxon>
        <taxon>Ostariophysi</taxon>
        <taxon>Cypriniformes</taxon>
        <taxon>Cyprinidae</taxon>
        <taxon>Labeoninae</taxon>
        <taxon>Labeonini</taxon>
        <taxon>Cirrhinus</taxon>
    </lineage>
</organism>
<dbReference type="Proteomes" id="UP001529510">
    <property type="component" value="Unassembled WGS sequence"/>
</dbReference>